<dbReference type="PANTHER" id="PTHR13544:SF0">
    <property type="entry name" value="THIOREDOXIN REDUCTASE-LIKE SELENOPROTEIN T"/>
    <property type="match status" value="1"/>
</dbReference>
<dbReference type="PANTHER" id="PTHR13544">
    <property type="entry name" value="SELENOPROTEIN T"/>
    <property type="match status" value="1"/>
</dbReference>
<dbReference type="Gene3D" id="3.40.30.10">
    <property type="entry name" value="Glutaredoxin"/>
    <property type="match status" value="1"/>
</dbReference>
<evidence type="ECO:0000313" key="4">
    <source>
        <dbReference type="EMBL" id="KAL3772084.1"/>
    </source>
</evidence>
<keyword evidence="1" id="KW-0732">Signal</keyword>
<gene>
    <name evidence="4" type="ORF">ACHAW5_004922</name>
</gene>
<dbReference type="InterPro" id="IPR019389">
    <property type="entry name" value="Selenoprotein_T"/>
</dbReference>
<keyword evidence="3" id="KW-0472">Membrane</keyword>
<dbReference type="Proteomes" id="UP001530315">
    <property type="component" value="Unassembled WGS sequence"/>
</dbReference>
<feature type="transmembrane region" description="Helical" evidence="3">
    <location>
        <begin position="80"/>
        <end position="98"/>
    </location>
</feature>
<evidence type="ECO:0000313" key="5">
    <source>
        <dbReference type="Proteomes" id="UP001530315"/>
    </source>
</evidence>
<accession>A0ABD3N7K3</accession>
<name>A0ABD3N7K3_9STRA</name>
<comment type="caution">
    <text evidence="4">The sequence shown here is derived from an EMBL/GenBank/DDBJ whole genome shotgun (WGS) entry which is preliminary data.</text>
</comment>
<sequence length="140" mass="15896">MKANFLRLREVLQSEFPGQWNSIHGENYPAPDWTGYAGALISAVQLFAMVLVMVGESLWTYVPGLRRPPEFYYKMKDNPALTFIVVFLVIPSYVQSFANTGAFEIYVDEKLIFSKLETGRMPNLAEVVRALESVGLKRRA</sequence>
<proteinExistence type="predicted"/>
<keyword evidence="3" id="KW-1133">Transmembrane helix</keyword>
<keyword evidence="2" id="KW-0676">Redox-active center</keyword>
<dbReference type="Pfam" id="PF10262">
    <property type="entry name" value="Rdx"/>
    <property type="match status" value="1"/>
</dbReference>
<dbReference type="EMBL" id="JALLAZ020001587">
    <property type="protein sequence ID" value="KAL3772084.1"/>
    <property type="molecule type" value="Genomic_DNA"/>
</dbReference>
<protein>
    <recommendedName>
        <fullName evidence="6">Selenoprotein T</fullName>
    </recommendedName>
</protein>
<keyword evidence="3" id="KW-0812">Transmembrane</keyword>
<evidence type="ECO:0008006" key="6">
    <source>
        <dbReference type="Google" id="ProtNLM"/>
    </source>
</evidence>
<reference evidence="4 5" key="1">
    <citation type="submission" date="2024-10" db="EMBL/GenBank/DDBJ databases">
        <title>Updated reference genomes for cyclostephanoid diatoms.</title>
        <authorList>
            <person name="Roberts W.R."/>
            <person name="Alverson A.J."/>
        </authorList>
    </citation>
    <scope>NUCLEOTIDE SEQUENCE [LARGE SCALE GENOMIC DNA]</scope>
    <source>
        <strain evidence="4 5">AJA276-08</strain>
    </source>
</reference>
<dbReference type="AlphaFoldDB" id="A0ABD3N7K3"/>
<organism evidence="4 5">
    <name type="scientific">Stephanodiscus triporus</name>
    <dbReference type="NCBI Taxonomy" id="2934178"/>
    <lineage>
        <taxon>Eukaryota</taxon>
        <taxon>Sar</taxon>
        <taxon>Stramenopiles</taxon>
        <taxon>Ochrophyta</taxon>
        <taxon>Bacillariophyta</taxon>
        <taxon>Coscinodiscophyceae</taxon>
        <taxon>Thalassiosirophycidae</taxon>
        <taxon>Stephanodiscales</taxon>
        <taxon>Stephanodiscaceae</taxon>
        <taxon>Stephanodiscus</taxon>
    </lineage>
</organism>
<evidence type="ECO:0000256" key="3">
    <source>
        <dbReference type="SAM" id="Phobius"/>
    </source>
</evidence>
<dbReference type="NCBIfam" id="TIGR02174">
    <property type="entry name" value="CXXU_selWTH"/>
    <property type="match status" value="1"/>
</dbReference>
<evidence type="ECO:0000256" key="2">
    <source>
        <dbReference type="ARBA" id="ARBA00023284"/>
    </source>
</evidence>
<dbReference type="InterPro" id="IPR036249">
    <property type="entry name" value="Thioredoxin-like_sf"/>
</dbReference>
<evidence type="ECO:0000256" key="1">
    <source>
        <dbReference type="ARBA" id="ARBA00022729"/>
    </source>
</evidence>
<dbReference type="InterPro" id="IPR011893">
    <property type="entry name" value="Selenoprotein_Rdx-typ"/>
</dbReference>
<dbReference type="SUPFAM" id="SSF52833">
    <property type="entry name" value="Thioredoxin-like"/>
    <property type="match status" value="1"/>
</dbReference>
<feature type="transmembrane region" description="Helical" evidence="3">
    <location>
        <begin position="36"/>
        <end position="59"/>
    </location>
</feature>
<keyword evidence="5" id="KW-1185">Reference proteome</keyword>